<comment type="similarity">
    <text evidence="2">Belongs to the TMEM45 family.</text>
</comment>
<keyword evidence="5 6" id="KW-0472">Membrane</keyword>
<feature type="transmembrane region" description="Helical" evidence="6">
    <location>
        <begin position="6"/>
        <end position="23"/>
    </location>
</feature>
<evidence type="ECO:0000256" key="6">
    <source>
        <dbReference type="SAM" id="Phobius"/>
    </source>
</evidence>
<dbReference type="PANTHER" id="PTHR46285:SF3">
    <property type="entry name" value="PROTEINASE INHIBITOR I4, SERPIN (DUF716)"/>
    <property type="match status" value="1"/>
</dbReference>
<sequence length="372" mass="42875">MGNLLSHVVSGLFFLMIGLWHLYNHIKLHALHPKSYIALPWFPTSKSKYLELISTMVFCSISLFEELYLRPHNHQILNPKDGTLPYPHLAYMEHSSIFFTFFIYAMFAIILDCLKSPVRYELTLFLTALTYAQSFGGLHFHTADHMGPEGQYHLLFQVLLLVALSTTLLGIGFRKSFLVSFVRSLVVVFVGIWDIFMGVMLWTPSLLAKDCFLSVDEITGQKVVRCSGEESLHRAKSIVNLQFSWLVIGMAIFGMSLYLVLFKIYDGKVDYFSLDMMEEQEIEEKEEKDYVSYDIEDNNKPHNVQKSFPQMSELENIPFNLSLLLSHKPFQLFDKMPQRPTLSFYNTSSPLLMLTFTFPFVENTAITVTFPS</sequence>
<dbReference type="PANTHER" id="PTHR46285">
    <property type="entry name" value="PROTEINASE INHIBITOR I4, SERPIN (DUF716)-RELATED"/>
    <property type="match status" value="1"/>
</dbReference>
<dbReference type="AlphaFoldDB" id="A0A7J6FEN6"/>
<protein>
    <submittedName>
        <fullName evidence="7">Uncharacterized protein</fullName>
    </submittedName>
</protein>
<accession>A0A7J6FEN6</accession>
<feature type="transmembrane region" description="Helical" evidence="6">
    <location>
        <begin position="243"/>
        <end position="262"/>
    </location>
</feature>
<reference evidence="7 8" key="1">
    <citation type="journal article" date="2020" name="bioRxiv">
        <title>Sequence and annotation of 42 cannabis genomes reveals extensive copy number variation in cannabinoid synthesis and pathogen resistance genes.</title>
        <authorList>
            <person name="Mckernan K.J."/>
            <person name="Helbert Y."/>
            <person name="Kane L.T."/>
            <person name="Ebling H."/>
            <person name="Zhang L."/>
            <person name="Liu B."/>
            <person name="Eaton Z."/>
            <person name="Mclaughlin S."/>
            <person name="Kingan S."/>
            <person name="Baybayan P."/>
            <person name="Concepcion G."/>
            <person name="Jordan M."/>
            <person name="Riva A."/>
            <person name="Barbazuk W."/>
            <person name="Harkins T."/>
        </authorList>
    </citation>
    <scope>NUCLEOTIDE SEQUENCE [LARGE SCALE GENOMIC DNA]</scope>
    <source>
        <strain evidence="8">cv. Jamaican Lion 4</strain>
        <tissue evidence="7">Leaf</tissue>
    </source>
</reference>
<evidence type="ECO:0000256" key="1">
    <source>
        <dbReference type="ARBA" id="ARBA00004141"/>
    </source>
</evidence>
<feature type="transmembrane region" description="Helical" evidence="6">
    <location>
        <begin position="152"/>
        <end position="173"/>
    </location>
</feature>
<evidence type="ECO:0000256" key="5">
    <source>
        <dbReference type="ARBA" id="ARBA00023136"/>
    </source>
</evidence>
<evidence type="ECO:0000256" key="3">
    <source>
        <dbReference type="ARBA" id="ARBA00022692"/>
    </source>
</evidence>
<evidence type="ECO:0000256" key="2">
    <source>
        <dbReference type="ARBA" id="ARBA00006948"/>
    </source>
</evidence>
<dbReference type="EMBL" id="JAATIP010000135">
    <property type="protein sequence ID" value="KAF4368359.1"/>
    <property type="molecule type" value="Genomic_DNA"/>
</dbReference>
<dbReference type="GO" id="GO:0016020">
    <property type="term" value="C:membrane"/>
    <property type="evidence" value="ECO:0007669"/>
    <property type="project" value="UniProtKB-SubCell"/>
</dbReference>
<proteinExistence type="inferred from homology"/>
<feature type="transmembrane region" description="Helical" evidence="6">
    <location>
        <begin position="122"/>
        <end position="140"/>
    </location>
</feature>
<comment type="caution">
    <text evidence="7">The sequence shown here is derived from an EMBL/GenBank/DDBJ whole genome shotgun (WGS) entry which is preliminary data.</text>
</comment>
<gene>
    <name evidence="7" type="ORF">F8388_019076</name>
</gene>
<evidence type="ECO:0000313" key="8">
    <source>
        <dbReference type="Proteomes" id="UP000525078"/>
    </source>
</evidence>
<comment type="subcellular location">
    <subcellularLocation>
        <location evidence="1">Membrane</location>
        <topology evidence="1">Multi-pass membrane protein</topology>
    </subcellularLocation>
</comment>
<keyword evidence="4 6" id="KW-1133">Transmembrane helix</keyword>
<evidence type="ECO:0000256" key="4">
    <source>
        <dbReference type="ARBA" id="ARBA00022989"/>
    </source>
</evidence>
<feature type="transmembrane region" description="Helical" evidence="6">
    <location>
        <begin position="185"/>
        <end position="203"/>
    </location>
</feature>
<feature type="transmembrane region" description="Helical" evidence="6">
    <location>
        <begin position="49"/>
        <end position="69"/>
    </location>
</feature>
<feature type="transmembrane region" description="Helical" evidence="6">
    <location>
        <begin position="89"/>
        <end position="110"/>
    </location>
</feature>
<dbReference type="Proteomes" id="UP000525078">
    <property type="component" value="Unassembled WGS sequence"/>
</dbReference>
<name>A0A7J6FEN6_CANSA</name>
<evidence type="ECO:0000313" key="7">
    <source>
        <dbReference type="EMBL" id="KAF4368359.1"/>
    </source>
</evidence>
<dbReference type="InterPro" id="IPR006904">
    <property type="entry name" value="DUF716"/>
</dbReference>
<organism evidence="7 8">
    <name type="scientific">Cannabis sativa</name>
    <name type="common">Hemp</name>
    <name type="synonym">Marijuana</name>
    <dbReference type="NCBI Taxonomy" id="3483"/>
    <lineage>
        <taxon>Eukaryota</taxon>
        <taxon>Viridiplantae</taxon>
        <taxon>Streptophyta</taxon>
        <taxon>Embryophyta</taxon>
        <taxon>Tracheophyta</taxon>
        <taxon>Spermatophyta</taxon>
        <taxon>Magnoliopsida</taxon>
        <taxon>eudicotyledons</taxon>
        <taxon>Gunneridae</taxon>
        <taxon>Pentapetalae</taxon>
        <taxon>rosids</taxon>
        <taxon>fabids</taxon>
        <taxon>Rosales</taxon>
        <taxon>Cannabaceae</taxon>
        <taxon>Cannabis</taxon>
    </lineage>
</organism>
<keyword evidence="3 6" id="KW-0812">Transmembrane</keyword>
<dbReference type="Pfam" id="PF04819">
    <property type="entry name" value="DUF716"/>
    <property type="match status" value="1"/>
</dbReference>